<proteinExistence type="predicted"/>
<organism evidence="1 2">
    <name type="scientific">Mucuna pruriens</name>
    <name type="common">Velvet bean</name>
    <name type="synonym">Dolichos pruriens</name>
    <dbReference type="NCBI Taxonomy" id="157652"/>
    <lineage>
        <taxon>Eukaryota</taxon>
        <taxon>Viridiplantae</taxon>
        <taxon>Streptophyta</taxon>
        <taxon>Embryophyta</taxon>
        <taxon>Tracheophyta</taxon>
        <taxon>Spermatophyta</taxon>
        <taxon>Magnoliopsida</taxon>
        <taxon>eudicotyledons</taxon>
        <taxon>Gunneridae</taxon>
        <taxon>Pentapetalae</taxon>
        <taxon>rosids</taxon>
        <taxon>fabids</taxon>
        <taxon>Fabales</taxon>
        <taxon>Fabaceae</taxon>
        <taxon>Papilionoideae</taxon>
        <taxon>50 kb inversion clade</taxon>
        <taxon>NPAAA clade</taxon>
        <taxon>indigoferoid/millettioid clade</taxon>
        <taxon>Phaseoleae</taxon>
        <taxon>Mucuna</taxon>
    </lineage>
</organism>
<dbReference type="EMBL" id="QJKJ01002141">
    <property type="protein sequence ID" value="RDY04139.1"/>
    <property type="molecule type" value="Genomic_DNA"/>
</dbReference>
<keyword evidence="2" id="KW-1185">Reference proteome</keyword>
<dbReference type="Proteomes" id="UP000257109">
    <property type="component" value="Unassembled WGS sequence"/>
</dbReference>
<accession>A0A371HMY6</accession>
<comment type="caution">
    <text evidence="1">The sequence shown here is derived from an EMBL/GenBank/DDBJ whole genome shotgun (WGS) entry which is preliminary data.</text>
</comment>
<evidence type="ECO:0000313" key="1">
    <source>
        <dbReference type="EMBL" id="RDY04139.1"/>
    </source>
</evidence>
<dbReference type="AlphaFoldDB" id="A0A371HMY6"/>
<protein>
    <submittedName>
        <fullName evidence="1">Uncharacterized protein</fullName>
    </submittedName>
</protein>
<feature type="non-terminal residue" evidence="1">
    <location>
        <position position="119"/>
    </location>
</feature>
<evidence type="ECO:0000313" key="2">
    <source>
        <dbReference type="Proteomes" id="UP000257109"/>
    </source>
</evidence>
<name>A0A371HMY6_MUCPR</name>
<sequence length="119" mass="13544">MMQNLSQFRKLLTKDPLTHLKKFLHFVNMIECSSGSHPFQIEPSLLGTSAHISSCSRTLRRRLGEIQGDTSQLIHIYYNNLSTLNQTSINATCGGTTKYFTPSKSNKLKKDIMNFSQFE</sequence>
<gene>
    <name evidence="1" type="ORF">CR513_12190</name>
</gene>
<reference evidence="1" key="1">
    <citation type="submission" date="2018-05" db="EMBL/GenBank/DDBJ databases">
        <title>Draft genome of Mucuna pruriens seed.</title>
        <authorList>
            <person name="Nnadi N.E."/>
            <person name="Vos R."/>
            <person name="Hasami M.H."/>
            <person name="Devisetty U.K."/>
            <person name="Aguiy J.C."/>
        </authorList>
    </citation>
    <scope>NUCLEOTIDE SEQUENCE [LARGE SCALE GENOMIC DNA]</scope>
    <source>
        <strain evidence="1">JCA_2017</strain>
    </source>
</reference>